<organism evidence="1 2">
    <name type="scientific">Lutzomyia longipalpis</name>
    <name type="common">Sand fly</name>
    <dbReference type="NCBI Taxonomy" id="7200"/>
    <lineage>
        <taxon>Eukaryota</taxon>
        <taxon>Metazoa</taxon>
        <taxon>Ecdysozoa</taxon>
        <taxon>Arthropoda</taxon>
        <taxon>Hexapoda</taxon>
        <taxon>Insecta</taxon>
        <taxon>Pterygota</taxon>
        <taxon>Neoptera</taxon>
        <taxon>Endopterygota</taxon>
        <taxon>Diptera</taxon>
        <taxon>Nematocera</taxon>
        <taxon>Psychodoidea</taxon>
        <taxon>Psychodidae</taxon>
        <taxon>Lutzomyia</taxon>
        <taxon>Lutzomyia</taxon>
    </lineage>
</organism>
<dbReference type="Proteomes" id="UP000092461">
    <property type="component" value="Unassembled WGS sequence"/>
</dbReference>
<sequence>AKRRIQRELRETLGIRVNEPKPGGSGNSNDGNVARRFFVEHEAVARILRLNSILLKKCYFLLTALCSEKKYLRQEIEEKRNIPRERHKSIHEEAKRRIQRELQETLGIRVNKPKPGGSGNSNDGNVARRFFEKHEAVARILRFNSILLKKCYFLLTALCSGFPVDPVALKSYCDNIFDLYNEEYGWHKMPVTSHKILIHGPIVAQQFLLPIGMMSEEALESRNNHIKEYRRSFARKMSREDTMEDVFLRLLILSDPKISLMRNISTGRTDRTRRYSRAPSTTCTAADSKCSLGDKSVLGIRSPAT</sequence>
<evidence type="ECO:0000313" key="1">
    <source>
        <dbReference type="EnsemblMetazoa" id="LLOJ001931-PA"/>
    </source>
</evidence>
<dbReference type="VEuPathDB" id="VectorBase:LLOJ001931"/>
<proteinExistence type="predicted"/>
<dbReference type="EnsemblMetazoa" id="LLOJ001931-RA">
    <property type="protein sequence ID" value="LLOJ001931-PA"/>
    <property type="gene ID" value="LLOJ001931"/>
</dbReference>
<evidence type="ECO:0000313" key="2">
    <source>
        <dbReference type="Proteomes" id="UP000092461"/>
    </source>
</evidence>
<keyword evidence="2" id="KW-1185">Reference proteome</keyword>
<accession>A0A1B0FUZ5</accession>
<protein>
    <submittedName>
        <fullName evidence="1">Uncharacterized protein</fullName>
    </submittedName>
</protein>
<reference evidence="1" key="1">
    <citation type="submission" date="2020-05" db="UniProtKB">
        <authorList>
            <consortium name="EnsemblMetazoa"/>
        </authorList>
    </citation>
    <scope>IDENTIFICATION</scope>
    <source>
        <strain evidence="1">Jacobina</strain>
    </source>
</reference>
<name>A0A1B0FUZ5_LUTLO</name>
<dbReference type="AlphaFoldDB" id="A0A1B0FUZ5"/>
<dbReference type="EMBL" id="AJWK01006464">
    <property type="status" value="NOT_ANNOTATED_CDS"/>
    <property type="molecule type" value="Genomic_DNA"/>
</dbReference>
<dbReference type="EMBL" id="AJWK01006463">
    <property type="status" value="NOT_ANNOTATED_CDS"/>
    <property type="molecule type" value="Genomic_DNA"/>
</dbReference>